<reference evidence="1 2" key="1">
    <citation type="submission" date="2019-06" db="EMBL/GenBank/DDBJ databases">
        <title>Genome Sequence of the Brown Rot Fungal Pathogen Monilinia fructicola.</title>
        <authorList>
            <person name="De Miccolis Angelini R.M."/>
            <person name="Landi L."/>
            <person name="Abate D."/>
            <person name="Pollastro S."/>
            <person name="Romanazzi G."/>
            <person name="Faretra F."/>
        </authorList>
    </citation>
    <scope>NUCLEOTIDE SEQUENCE [LARGE SCALE GENOMIC DNA]</scope>
    <source>
        <strain evidence="1 2">Mfrc123</strain>
    </source>
</reference>
<dbReference type="EMBL" id="VICG01000008">
    <property type="protein sequence ID" value="KAA8569138.1"/>
    <property type="molecule type" value="Genomic_DNA"/>
</dbReference>
<accession>A0A5M9JI08</accession>
<organism evidence="1 2">
    <name type="scientific">Monilinia fructicola</name>
    <name type="common">Brown rot fungus</name>
    <name type="synonym">Ciboria fructicola</name>
    <dbReference type="NCBI Taxonomy" id="38448"/>
    <lineage>
        <taxon>Eukaryota</taxon>
        <taxon>Fungi</taxon>
        <taxon>Dikarya</taxon>
        <taxon>Ascomycota</taxon>
        <taxon>Pezizomycotina</taxon>
        <taxon>Leotiomycetes</taxon>
        <taxon>Helotiales</taxon>
        <taxon>Sclerotiniaceae</taxon>
        <taxon>Monilinia</taxon>
    </lineage>
</organism>
<dbReference type="Proteomes" id="UP000322873">
    <property type="component" value="Unassembled WGS sequence"/>
</dbReference>
<dbReference type="VEuPathDB" id="FungiDB:MFRU_037g00710"/>
<comment type="caution">
    <text evidence="1">The sequence shown here is derived from an EMBL/GenBank/DDBJ whole genome shotgun (WGS) entry which is preliminary data.</text>
</comment>
<gene>
    <name evidence="1" type="ORF">EYC84_000808</name>
</gene>
<dbReference type="OrthoDB" id="5327951at2759"/>
<proteinExistence type="predicted"/>
<sequence>MRSFLSSYIRYAPRDPLIDVDLVQSYHLAMEPQVIGLLQALPYVLNYCNEDEFILGGSFAHMRDPEVLKQSRDPGEYSPDEAFAEENGESVRPWELCINECGNNIVMIFLVTRNGHITIEGQDTGECTYCGLDGFSQPS</sequence>
<protein>
    <submittedName>
        <fullName evidence="1">Uncharacterized protein</fullName>
    </submittedName>
</protein>
<evidence type="ECO:0000313" key="2">
    <source>
        <dbReference type="Proteomes" id="UP000322873"/>
    </source>
</evidence>
<name>A0A5M9JI08_MONFR</name>
<keyword evidence="2" id="KW-1185">Reference proteome</keyword>
<evidence type="ECO:0000313" key="1">
    <source>
        <dbReference type="EMBL" id="KAA8569138.1"/>
    </source>
</evidence>
<dbReference type="AlphaFoldDB" id="A0A5M9JI08"/>